<evidence type="ECO:0000313" key="13">
    <source>
        <dbReference type="Proteomes" id="UP000036102"/>
    </source>
</evidence>
<proteinExistence type="inferred from homology"/>
<organism evidence="12 13">
    <name type="scientific">Marinobacter subterrani</name>
    <dbReference type="NCBI Taxonomy" id="1658765"/>
    <lineage>
        <taxon>Bacteria</taxon>
        <taxon>Pseudomonadati</taxon>
        <taxon>Pseudomonadota</taxon>
        <taxon>Gammaproteobacteria</taxon>
        <taxon>Pseudomonadales</taxon>
        <taxon>Marinobacteraceae</taxon>
        <taxon>Marinobacter</taxon>
    </lineage>
</organism>
<dbReference type="InterPro" id="IPR014163">
    <property type="entry name" value="Tol-Pal_TolQ"/>
</dbReference>
<gene>
    <name evidence="10" type="primary">tolQ</name>
    <name evidence="12" type="ORF">Msub_10872</name>
</gene>
<dbReference type="HAMAP" id="MF_02202">
    <property type="entry name" value="TolQ"/>
    <property type="match status" value="1"/>
</dbReference>
<dbReference type="GO" id="GO:0017038">
    <property type="term" value="P:protein import"/>
    <property type="evidence" value="ECO:0007669"/>
    <property type="project" value="TreeGrafter"/>
</dbReference>
<evidence type="ECO:0000256" key="2">
    <source>
        <dbReference type="ARBA" id="ARBA00010442"/>
    </source>
</evidence>
<reference evidence="12 13" key="1">
    <citation type="submission" date="2015-06" db="EMBL/GenBank/DDBJ databases">
        <title>Marinobacter subterrani, a genetically tractable neutrophilic iron-oxidizing strain isolated from the Soudan Iron Mine.</title>
        <authorList>
            <person name="Bonis B.M."/>
            <person name="Gralnick J.A."/>
        </authorList>
    </citation>
    <scope>NUCLEOTIDE SEQUENCE [LARGE SCALE GENOMIC DNA]</scope>
    <source>
        <strain evidence="12 13">JG233</strain>
    </source>
</reference>
<evidence type="ECO:0000256" key="3">
    <source>
        <dbReference type="ARBA" id="ARBA00022475"/>
    </source>
</evidence>
<keyword evidence="5 10" id="KW-0132">Cell division</keyword>
<feature type="transmembrane region" description="Helical" evidence="10">
    <location>
        <begin position="6"/>
        <end position="37"/>
    </location>
</feature>
<evidence type="ECO:0000256" key="1">
    <source>
        <dbReference type="ARBA" id="ARBA00004651"/>
    </source>
</evidence>
<keyword evidence="4 10" id="KW-0997">Cell inner membrane</keyword>
<keyword evidence="8 10" id="KW-0472">Membrane</keyword>
<dbReference type="AlphaFoldDB" id="A0A0J7J877"/>
<dbReference type="OrthoDB" id="9805133at2"/>
<comment type="subcellular location">
    <subcellularLocation>
        <location evidence="10">Cell inner membrane</location>
        <topology evidence="10">Multi-pass membrane protein</topology>
    </subcellularLocation>
    <subcellularLocation>
        <location evidence="1">Cell membrane</location>
        <topology evidence="1">Multi-pass membrane protein</topology>
    </subcellularLocation>
</comment>
<dbReference type="STRING" id="1658765.Msub_10872"/>
<dbReference type="InterPro" id="IPR002898">
    <property type="entry name" value="MotA_ExbB_proton_chnl"/>
</dbReference>
<comment type="function">
    <text evidence="10">Part of the Tol-Pal system, which plays a role in outer membrane invagination during cell division and is important for maintaining outer membrane integrity.</text>
</comment>
<dbReference type="PATRIC" id="fig|1658765.3.peg.864"/>
<evidence type="ECO:0000256" key="7">
    <source>
        <dbReference type="ARBA" id="ARBA00022989"/>
    </source>
</evidence>
<dbReference type="NCBIfam" id="TIGR02796">
    <property type="entry name" value="tolQ"/>
    <property type="match status" value="1"/>
</dbReference>
<evidence type="ECO:0000313" key="12">
    <source>
        <dbReference type="EMBL" id="KMQ74683.1"/>
    </source>
</evidence>
<dbReference type="PANTHER" id="PTHR30625:SF3">
    <property type="entry name" value="TOL-PAL SYSTEM PROTEIN TOLQ"/>
    <property type="match status" value="1"/>
</dbReference>
<dbReference type="InterPro" id="IPR050790">
    <property type="entry name" value="ExbB/TolQ_transport"/>
</dbReference>
<evidence type="ECO:0000256" key="10">
    <source>
        <dbReference type="HAMAP-Rule" id="MF_02202"/>
    </source>
</evidence>
<dbReference type="RefSeq" id="WP_048494860.1">
    <property type="nucleotide sequence ID" value="NZ_LFBU01000001.1"/>
</dbReference>
<feature type="transmembrane region" description="Helical" evidence="10">
    <location>
        <begin position="127"/>
        <end position="150"/>
    </location>
</feature>
<feature type="domain" description="MotA/TolQ/ExbB proton channel" evidence="11">
    <location>
        <begin position="80"/>
        <end position="207"/>
    </location>
</feature>
<dbReference type="EMBL" id="LFBU01000001">
    <property type="protein sequence ID" value="KMQ74683.1"/>
    <property type="molecule type" value="Genomic_DNA"/>
</dbReference>
<name>A0A0J7J877_9GAMM</name>
<evidence type="ECO:0000256" key="5">
    <source>
        <dbReference type="ARBA" id="ARBA00022618"/>
    </source>
</evidence>
<dbReference type="GO" id="GO:0043213">
    <property type="term" value="P:bacteriocin transport"/>
    <property type="evidence" value="ECO:0007669"/>
    <property type="project" value="InterPro"/>
</dbReference>
<evidence type="ECO:0000256" key="4">
    <source>
        <dbReference type="ARBA" id="ARBA00022519"/>
    </source>
</evidence>
<protein>
    <recommendedName>
        <fullName evidence="10">Tol-Pal system protein TolQ</fullName>
    </recommendedName>
</protein>
<dbReference type="GO" id="GO:0051301">
    <property type="term" value="P:cell division"/>
    <property type="evidence" value="ECO:0007669"/>
    <property type="project" value="UniProtKB-UniRule"/>
</dbReference>
<sequence>MDSEISVWYLIANAGVLVQLVMLLLAFASIMSWTLIFQRLQVFRKAKRAQLAFEDRFWSGMDLGQLYREVNAEPTPFSGMESLFRAGFKEFSRLRQQSRDADAVMEGTQRAMRVAFSREQERLEAHLPFLATVGSTSPYVGLFGTVWGIMNSFRGLAQVQQATLATVAPGISEALIATAMGLFAAIPAVIAYNRFSAMSDALLKNYETFAEEFSSILHRRVHQSDRGAA</sequence>
<comment type="caution">
    <text evidence="12">The sequence shown here is derived from an EMBL/GenBank/DDBJ whole genome shotgun (WGS) entry which is preliminary data.</text>
</comment>
<keyword evidence="13" id="KW-1185">Reference proteome</keyword>
<evidence type="ECO:0000259" key="11">
    <source>
        <dbReference type="Pfam" id="PF01618"/>
    </source>
</evidence>
<evidence type="ECO:0000256" key="6">
    <source>
        <dbReference type="ARBA" id="ARBA00022692"/>
    </source>
</evidence>
<evidence type="ECO:0000256" key="8">
    <source>
        <dbReference type="ARBA" id="ARBA00023136"/>
    </source>
</evidence>
<dbReference type="GO" id="GO:0005886">
    <property type="term" value="C:plasma membrane"/>
    <property type="evidence" value="ECO:0007669"/>
    <property type="project" value="UniProtKB-SubCell"/>
</dbReference>
<comment type="subunit">
    <text evidence="10">The Tol-Pal system is composed of five core proteins: the inner membrane proteins TolA, TolQ and TolR, the periplasmic protein TolB and the outer membrane protein Pal. They form a network linking the inner and outer membranes and the peptidoglycan layer.</text>
</comment>
<comment type="similarity">
    <text evidence="2 10">Belongs to the ExbB/TolQ family.</text>
</comment>
<feature type="transmembrane region" description="Helical" evidence="10">
    <location>
        <begin position="170"/>
        <end position="192"/>
    </location>
</feature>
<keyword evidence="7 10" id="KW-1133">Transmembrane helix</keyword>
<keyword evidence="3 10" id="KW-1003">Cell membrane</keyword>
<evidence type="ECO:0000256" key="9">
    <source>
        <dbReference type="ARBA" id="ARBA00023306"/>
    </source>
</evidence>
<keyword evidence="9 10" id="KW-0131">Cell cycle</keyword>
<accession>A0A0J7J877</accession>
<dbReference type="Pfam" id="PF01618">
    <property type="entry name" value="MotA_ExbB"/>
    <property type="match status" value="1"/>
</dbReference>
<keyword evidence="6 10" id="KW-0812">Transmembrane</keyword>
<dbReference type="Proteomes" id="UP000036102">
    <property type="component" value="Unassembled WGS sequence"/>
</dbReference>
<dbReference type="PANTHER" id="PTHR30625">
    <property type="entry name" value="PROTEIN TOLQ"/>
    <property type="match status" value="1"/>
</dbReference>